<keyword evidence="3 8" id="KW-0479">Metal-binding</keyword>
<evidence type="ECO:0000256" key="1">
    <source>
        <dbReference type="ARBA" id="ARBA00022516"/>
    </source>
</evidence>
<dbReference type="GO" id="GO:0008897">
    <property type="term" value="F:holo-[acyl-carrier-protein] synthase activity"/>
    <property type="evidence" value="ECO:0007669"/>
    <property type="project" value="UniProtKB-UniRule"/>
</dbReference>
<dbReference type="NCBIfam" id="TIGR00516">
    <property type="entry name" value="acpS"/>
    <property type="match status" value="1"/>
</dbReference>
<dbReference type="InterPro" id="IPR037143">
    <property type="entry name" value="4-PPantetheinyl_Trfase_dom_sf"/>
</dbReference>
<keyword evidence="6 8" id="KW-0443">Lipid metabolism</keyword>
<dbReference type="GO" id="GO:0005737">
    <property type="term" value="C:cytoplasm"/>
    <property type="evidence" value="ECO:0007669"/>
    <property type="project" value="UniProtKB-SubCell"/>
</dbReference>
<dbReference type="Proteomes" id="UP000178774">
    <property type="component" value="Unassembled WGS sequence"/>
</dbReference>
<keyword evidence="7 8" id="KW-0275">Fatty acid biosynthesis</keyword>
<feature type="binding site" evidence="8">
    <location>
        <position position="59"/>
    </location>
    <ligand>
        <name>Mg(2+)</name>
        <dbReference type="ChEBI" id="CHEBI:18420"/>
    </ligand>
</feature>
<evidence type="ECO:0000256" key="6">
    <source>
        <dbReference type="ARBA" id="ARBA00023098"/>
    </source>
</evidence>
<evidence type="ECO:0000259" key="9">
    <source>
        <dbReference type="Pfam" id="PF01648"/>
    </source>
</evidence>
<sequence>MNWTCGIGVDIESISRFRGLKQSEDSLFFSKIYTADELAYCLSKKNPAPHLAVRFAAKEAIIKALYGLGKKAVPFTQIEIYHLQDGVPSIRIHHQKYAGLQSKISLSHCEDKAVAFVIIQEKEKIQIKRRD</sequence>
<gene>
    <name evidence="8" type="primary">acpS</name>
    <name evidence="10" type="ORF">A2822_04485</name>
</gene>
<dbReference type="AlphaFoldDB" id="A0A1G2HTT6"/>
<dbReference type="HAMAP" id="MF_00101">
    <property type="entry name" value="AcpS"/>
    <property type="match status" value="1"/>
</dbReference>
<evidence type="ECO:0000313" key="11">
    <source>
        <dbReference type="Proteomes" id="UP000178774"/>
    </source>
</evidence>
<dbReference type="EC" id="2.7.8.7" evidence="8"/>
<dbReference type="GO" id="GO:0000287">
    <property type="term" value="F:magnesium ion binding"/>
    <property type="evidence" value="ECO:0007669"/>
    <property type="project" value="UniProtKB-UniRule"/>
</dbReference>
<dbReference type="SUPFAM" id="SSF56214">
    <property type="entry name" value="4'-phosphopantetheinyl transferase"/>
    <property type="match status" value="1"/>
</dbReference>
<comment type="catalytic activity">
    <reaction evidence="8">
        <text>apo-[ACP] + CoA = holo-[ACP] + adenosine 3',5'-bisphosphate + H(+)</text>
        <dbReference type="Rhea" id="RHEA:12068"/>
        <dbReference type="Rhea" id="RHEA-COMP:9685"/>
        <dbReference type="Rhea" id="RHEA-COMP:9690"/>
        <dbReference type="ChEBI" id="CHEBI:15378"/>
        <dbReference type="ChEBI" id="CHEBI:29999"/>
        <dbReference type="ChEBI" id="CHEBI:57287"/>
        <dbReference type="ChEBI" id="CHEBI:58343"/>
        <dbReference type="ChEBI" id="CHEBI:64479"/>
        <dbReference type="EC" id="2.7.8.7"/>
    </reaction>
</comment>
<evidence type="ECO:0000256" key="2">
    <source>
        <dbReference type="ARBA" id="ARBA00022679"/>
    </source>
</evidence>
<evidence type="ECO:0000256" key="4">
    <source>
        <dbReference type="ARBA" id="ARBA00022832"/>
    </source>
</evidence>
<feature type="domain" description="4'-phosphopantetheinyl transferase" evidence="9">
    <location>
        <begin position="6"/>
        <end position="115"/>
    </location>
</feature>
<feature type="binding site" evidence="8">
    <location>
        <position position="10"/>
    </location>
    <ligand>
        <name>Mg(2+)</name>
        <dbReference type="ChEBI" id="CHEBI:18420"/>
    </ligand>
</feature>
<evidence type="ECO:0000256" key="3">
    <source>
        <dbReference type="ARBA" id="ARBA00022723"/>
    </source>
</evidence>
<comment type="caution">
    <text evidence="10">The sequence shown here is derived from an EMBL/GenBank/DDBJ whole genome shotgun (WGS) entry which is preliminary data.</text>
</comment>
<dbReference type="EMBL" id="MHOP01000024">
    <property type="protein sequence ID" value="OGZ65288.1"/>
    <property type="molecule type" value="Genomic_DNA"/>
</dbReference>
<evidence type="ECO:0000313" key="10">
    <source>
        <dbReference type="EMBL" id="OGZ65288.1"/>
    </source>
</evidence>
<reference evidence="10 11" key="1">
    <citation type="journal article" date="2016" name="Nat. Commun.">
        <title>Thousands of microbial genomes shed light on interconnected biogeochemical processes in an aquifer system.</title>
        <authorList>
            <person name="Anantharaman K."/>
            <person name="Brown C.T."/>
            <person name="Hug L.A."/>
            <person name="Sharon I."/>
            <person name="Castelle C.J."/>
            <person name="Probst A.J."/>
            <person name="Thomas B.C."/>
            <person name="Singh A."/>
            <person name="Wilkins M.J."/>
            <person name="Karaoz U."/>
            <person name="Brodie E.L."/>
            <person name="Williams K.H."/>
            <person name="Hubbard S.S."/>
            <person name="Banfield J.F."/>
        </authorList>
    </citation>
    <scope>NUCLEOTIDE SEQUENCE [LARGE SCALE GENOMIC DNA]</scope>
</reference>
<dbReference type="Gene3D" id="3.90.470.20">
    <property type="entry name" value="4'-phosphopantetheinyl transferase domain"/>
    <property type="match status" value="1"/>
</dbReference>
<dbReference type="InterPro" id="IPR008278">
    <property type="entry name" value="4-PPantetheinyl_Trfase_dom"/>
</dbReference>
<keyword evidence="4 8" id="KW-0276">Fatty acid metabolism</keyword>
<comment type="function">
    <text evidence="8">Transfers the 4'-phosphopantetheine moiety from coenzyme A to a Ser of acyl-carrier-protein.</text>
</comment>
<comment type="cofactor">
    <cofactor evidence="8">
        <name>Mg(2+)</name>
        <dbReference type="ChEBI" id="CHEBI:18420"/>
    </cofactor>
</comment>
<proteinExistence type="inferred from homology"/>
<evidence type="ECO:0000256" key="7">
    <source>
        <dbReference type="ARBA" id="ARBA00023160"/>
    </source>
</evidence>
<dbReference type="InterPro" id="IPR004568">
    <property type="entry name" value="Ppantetheine-prot_Trfase_dom"/>
</dbReference>
<evidence type="ECO:0000256" key="8">
    <source>
        <dbReference type="HAMAP-Rule" id="MF_00101"/>
    </source>
</evidence>
<organism evidence="10 11">
    <name type="scientific">Candidatus Staskawiczbacteria bacterium RIFCSPHIGHO2_01_FULL_41_41</name>
    <dbReference type="NCBI Taxonomy" id="1802203"/>
    <lineage>
        <taxon>Bacteria</taxon>
        <taxon>Candidatus Staskawicziibacteriota</taxon>
    </lineage>
</organism>
<dbReference type="NCBIfam" id="TIGR00556">
    <property type="entry name" value="pantethn_trn"/>
    <property type="match status" value="1"/>
</dbReference>
<keyword evidence="1 8" id="KW-0444">Lipid biosynthesis</keyword>
<dbReference type="Pfam" id="PF01648">
    <property type="entry name" value="ACPS"/>
    <property type="match status" value="1"/>
</dbReference>
<name>A0A1G2HTT6_9BACT</name>
<keyword evidence="5 8" id="KW-0460">Magnesium</keyword>
<keyword evidence="2 8" id="KW-0808">Transferase</keyword>
<comment type="subcellular location">
    <subcellularLocation>
        <location evidence="8">Cytoplasm</location>
    </subcellularLocation>
</comment>
<keyword evidence="8" id="KW-0963">Cytoplasm</keyword>
<evidence type="ECO:0000256" key="5">
    <source>
        <dbReference type="ARBA" id="ARBA00022842"/>
    </source>
</evidence>
<accession>A0A1G2HTT6</accession>
<protein>
    <recommendedName>
        <fullName evidence="8">Holo-[acyl-carrier-protein] synthase</fullName>
        <shortName evidence="8">Holo-ACP synthase</shortName>
        <ecNumber evidence="8">2.7.8.7</ecNumber>
    </recommendedName>
    <alternativeName>
        <fullName evidence="8">4'-phosphopantetheinyl transferase AcpS</fullName>
    </alternativeName>
</protein>
<comment type="similarity">
    <text evidence="8">Belongs to the P-Pant transferase superfamily. AcpS family.</text>
</comment>
<dbReference type="GO" id="GO:0006633">
    <property type="term" value="P:fatty acid biosynthetic process"/>
    <property type="evidence" value="ECO:0007669"/>
    <property type="project" value="UniProtKB-UniRule"/>
</dbReference>
<dbReference type="InterPro" id="IPR002582">
    <property type="entry name" value="ACPS"/>
</dbReference>